<accession>A0ABQ5DXV9</accession>
<evidence type="ECO:0000313" key="2">
    <source>
        <dbReference type="EMBL" id="GJT44030.1"/>
    </source>
</evidence>
<name>A0ABQ5DXV9_9ASTR</name>
<evidence type="ECO:0000313" key="3">
    <source>
        <dbReference type="Proteomes" id="UP001151760"/>
    </source>
</evidence>
<keyword evidence="3" id="KW-1185">Reference proteome</keyword>
<dbReference type="EMBL" id="BQNB010015779">
    <property type="protein sequence ID" value="GJT44030.1"/>
    <property type="molecule type" value="Genomic_DNA"/>
</dbReference>
<proteinExistence type="predicted"/>
<sequence>MIDDYVTLDGTCQNSILKVPYPCENLKSDKPATIPGSLNGLVLLRYPGISKSPMILYNPFTRASKIIPYSVYSSGRCGIDAYGFGYGATTDDLRIIVLYKTYSDNIPCEVFYLKTSSWSTCTLQDANIKQIKPKDSVGTFLNGYLYWIESGMNMLIALNLKDMGPAIVAVHKILGAVSRANKRATQLQQGNIPHP</sequence>
<reference evidence="2" key="2">
    <citation type="submission" date="2022-01" db="EMBL/GenBank/DDBJ databases">
        <authorList>
            <person name="Yamashiro T."/>
            <person name="Shiraishi A."/>
            <person name="Satake H."/>
            <person name="Nakayama K."/>
        </authorList>
    </citation>
    <scope>NUCLEOTIDE SEQUENCE</scope>
</reference>
<feature type="domain" description="F-box associated beta-propeller type 1" evidence="1">
    <location>
        <begin position="39"/>
        <end position="149"/>
    </location>
</feature>
<dbReference type="PANTHER" id="PTHR31672">
    <property type="entry name" value="BNACNNG10540D PROTEIN"/>
    <property type="match status" value="1"/>
</dbReference>
<dbReference type="NCBIfam" id="TIGR01640">
    <property type="entry name" value="F_box_assoc_1"/>
    <property type="match status" value="1"/>
</dbReference>
<dbReference type="Pfam" id="PF07734">
    <property type="entry name" value="FBA_1"/>
    <property type="match status" value="1"/>
</dbReference>
<dbReference type="InterPro" id="IPR017451">
    <property type="entry name" value="F-box-assoc_interact_dom"/>
</dbReference>
<comment type="caution">
    <text evidence="2">The sequence shown here is derived from an EMBL/GenBank/DDBJ whole genome shotgun (WGS) entry which is preliminary data.</text>
</comment>
<evidence type="ECO:0000259" key="1">
    <source>
        <dbReference type="Pfam" id="PF07734"/>
    </source>
</evidence>
<organism evidence="2 3">
    <name type="scientific">Tanacetum coccineum</name>
    <dbReference type="NCBI Taxonomy" id="301880"/>
    <lineage>
        <taxon>Eukaryota</taxon>
        <taxon>Viridiplantae</taxon>
        <taxon>Streptophyta</taxon>
        <taxon>Embryophyta</taxon>
        <taxon>Tracheophyta</taxon>
        <taxon>Spermatophyta</taxon>
        <taxon>Magnoliopsida</taxon>
        <taxon>eudicotyledons</taxon>
        <taxon>Gunneridae</taxon>
        <taxon>Pentapetalae</taxon>
        <taxon>asterids</taxon>
        <taxon>campanulids</taxon>
        <taxon>Asterales</taxon>
        <taxon>Asteraceae</taxon>
        <taxon>Asteroideae</taxon>
        <taxon>Anthemideae</taxon>
        <taxon>Anthemidinae</taxon>
        <taxon>Tanacetum</taxon>
    </lineage>
</organism>
<reference evidence="2" key="1">
    <citation type="journal article" date="2022" name="Int. J. Mol. Sci.">
        <title>Draft Genome of Tanacetum Coccineum: Genomic Comparison of Closely Related Tanacetum-Family Plants.</title>
        <authorList>
            <person name="Yamashiro T."/>
            <person name="Shiraishi A."/>
            <person name="Nakayama K."/>
            <person name="Satake H."/>
        </authorList>
    </citation>
    <scope>NUCLEOTIDE SEQUENCE</scope>
</reference>
<dbReference type="PANTHER" id="PTHR31672:SF13">
    <property type="entry name" value="F-BOX PROTEIN CPR30-LIKE"/>
    <property type="match status" value="1"/>
</dbReference>
<protein>
    <submittedName>
        <fullName evidence="2">F-box domain containing protein</fullName>
    </submittedName>
</protein>
<dbReference type="InterPro" id="IPR006527">
    <property type="entry name" value="F-box-assoc_dom_typ1"/>
</dbReference>
<dbReference type="Proteomes" id="UP001151760">
    <property type="component" value="Unassembled WGS sequence"/>
</dbReference>
<gene>
    <name evidence="2" type="ORF">Tco_0952745</name>
</gene>
<dbReference type="InterPro" id="IPR050796">
    <property type="entry name" value="SCF_F-box_component"/>
</dbReference>